<sequence length="201" mass="22504">MSLQRFFRPKGESKAPSPSAPELNFGLPSSHHADSWQEEKVVVEVELSLVSEEPLSSARDIFHCLIQLLDYYNGPLHSEGLNLAVLAAVLPMITGGNLETQSEFFLKTETPLRVRVPHGSPKLGETWNCAVSFNTSWMGAGAHIRFKTKYRPTRLEGLDLKAVYRQLPARFEKPAYPTLLKMLKVKFHEDSDGVIVLGSDR</sequence>
<feature type="region of interest" description="Disordered" evidence="1">
    <location>
        <begin position="1"/>
        <end position="31"/>
    </location>
</feature>
<evidence type="ECO:0000256" key="1">
    <source>
        <dbReference type="SAM" id="MobiDB-lite"/>
    </source>
</evidence>
<accession>A0AAD0MNR7</accession>
<protein>
    <submittedName>
        <fullName evidence="2">Matrix protein</fullName>
    </submittedName>
</protein>
<organism evidence="2 3">
    <name type="scientific">Wuhan redfin culter dimarhabdovirus</name>
    <dbReference type="NCBI Taxonomy" id="3071315"/>
    <lineage>
        <taxon>Viruses</taxon>
        <taxon>Riboviria</taxon>
        <taxon>Orthornavirae</taxon>
        <taxon>Negarnaviricota</taxon>
        <taxon>Haploviricotina</taxon>
        <taxon>Monjiviricetes</taxon>
        <taxon>Mononegavirales</taxon>
        <taxon>Rhabdoviridae</taxon>
        <taxon>Alpharhabdovirinae</taxon>
        <taxon>Scophrhavirus</taxon>
        <taxon>Scophrhavirus chanodychthys</taxon>
    </lineage>
</organism>
<dbReference type="RefSeq" id="YP_010799338.1">
    <property type="nucleotide sequence ID" value="NC_076627.1"/>
</dbReference>
<dbReference type="Proteomes" id="UP000830766">
    <property type="component" value="Segment"/>
</dbReference>
<keyword evidence="3" id="KW-1185">Reference proteome</keyword>
<evidence type="ECO:0000313" key="2">
    <source>
        <dbReference type="EMBL" id="AVM87287.1"/>
    </source>
</evidence>
<name>A0AAD0MNR7_9RHAB</name>
<dbReference type="EMBL" id="MG600013">
    <property type="protein sequence ID" value="AVM87287.1"/>
    <property type="molecule type" value="Viral_cRNA"/>
</dbReference>
<dbReference type="KEGG" id="vg:80537701"/>
<dbReference type="GeneID" id="80537701"/>
<reference evidence="2 3" key="1">
    <citation type="journal article" date="2018" name="Nature">
        <title>The evolutionary history of vertebrate RNA viruses.</title>
        <authorList>
            <person name="Shi M."/>
            <person name="Lin X.D."/>
            <person name="Chen X."/>
            <person name="Tian J.H."/>
            <person name="Chen L.J."/>
            <person name="Li K."/>
            <person name="Wang W."/>
            <person name="Eden J.S."/>
            <person name="Shen J.J."/>
            <person name="Liu L."/>
            <person name="Holmes E.C."/>
            <person name="Zhang Y.Z."/>
        </authorList>
    </citation>
    <scope>NUCLEOTIDE SEQUENCE [LARGE SCALE GENOMIC DNA]</scope>
    <source>
        <strain evidence="2 3">DSYS6218</strain>
    </source>
</reference>
<evidence type="ECO:0000313" key="3">
    <source>
        <dbReference type="Proteomes" id="UP000830766"/>
    </source>
</evidence>
<proteinExistence type="predicted"/>